<keyword evidence="3" id="KW-1185">Reference proteome</keyword>
<evidence type="ECO:0000256" key="1">
    <source>
        <dbReference type="SAM" id="MobiDB-lite"/>
    </source>
</evidence>
<sequence>MKDSASKSELEASKVDQANDSITIKVVTKLKWKEQNNQEAGDGGTKICHNIGKKSYSTRKTKSSKNKENVPTSTVSGNFNFEEHNQLSASQNFVSVQSGFRVRCTSTGQGNFDIPESSSSRKRLCSEKDKHLSLGVELVSKSGAHINCESSDCPSRVANCIRRRRRVGIASEHEKEMNNDNQVVVRSQTYQQSDMLERTMNNTDALTL</sequence>
<name>A0AAN9ED07_CROPI</name>
<comment type="caution">
    <text evidence="2">The sequence shown here is derived from an EMBL/GenBank/DDBJ whole genome shotgun (WGS) entry which is preliminary data.</text>
</comment>
<dbReference type="AlphaFoldDB" id="A0AAN9ED07"/>
<proteinExistence type="predicted"/>
<evidence type="ECO:0000313" key="2">
    <source>
        <dbReference type="EMBL" id="KAK7255149.1"/>
    </source>
</evidence>
<dbReference type="EMBL" id="JAYWIO010000006">
    <property type="protein sequence ID" value="KAK7255149.1"/>
    <property type="molecule type" value="Genomic_DNA"/>
</dbReference>
<protein>
    <submittedName>
        <fullName evidence="2">Uncharacterized protein</fullName>
    </submittedName>
</protein>
<gene>
    <name evidence="2" type="ORF">RIF29_28553</name>
</gene>
<dbReference type="Proteomes" id="UP001372338">
    <property type="component" value="Unassembled WGS sequence"/>
</dbReference>
<evidence type="ECO:0000313" key="3">
    <source>
        <dbReference type="Proteomes" id="UP001372338"/>
    </source>
</evidence>
<reference evidence="2 3" key="1">
    <citation type="submission" date="2024-01" db="EMBL/GenBank/DDBJ databases">
        <title>The genomes of 5 underutilized Papilionoideae crops provide insights into root nodulation and disease resistanc.</title>
        <authorList>
            <person name="Yuan L."/>
        </authorList>
    </citation>
    <scope>NUCLEOTIDE SEQUENCE [LARGE SCALE GENOMIC DNA]</scope>
    <source>
        <strain evidence="2">ZHUSHIDOU_FW_LH</strain>
        <tissue evidence="2">Leaf</tissue>
    </source>
</reference>
<feature type="region of interest" description="Disordered" evidence="1">
    <location>
        <begin position="34"/>
        <end position="72"/>
    </location>
</feature>
<organism evidence="2 3">
    <name type="scientific">Crotalaria pallida</name>
    <name type="common">Smooth rattlebox</name>
    <name type="synonym">Crotalaria striata</name>
    <dbReference type="NCBI Taxonomy" id="3830"/>
    <lineage>
        <taxon>Eukaryota</taxon>
        <taxon>Viridiplantae</taxon>
        <taxon>Streptophyta</taxon>
        <taxon>Embryophyta</taxon>
        <taxon>Tracheophyta</taxon>
        <taxon>Spermatophyta</taxon>
        <taxon>Magnoliopsida</taxon>
        <taxon>eudicotyledons</taxon>
        <taxon>Gunneridae</taxon>
        <taxon>Pentapetalae</taxon>
        <taxon>rosids</taxon>
        <taxon>fabids</taxon>
        <taxon>Fabales</taxon>
        <taxon>Fabaceae</taxon>
        <taxon>Papilionoideae</taxon>
        <taxon>50 kb inversion clade</taxon>
        <taxon>genistoids sensu lato</taxon>
        <taxon>core genistoids</taxon>
        <taxon>Crotalarieae</taxon>
        <taxon>Crotalaria</taxon>
    </lineage>
</organism>
<accession>A0AAN9ED07</accession>